<reference evidence="8" key="3">
    <citation type="submission" date="2016-03" db="UniProtKB">
        <authorList>
            <consortium name="EnsemblProtists"/>
        </authorList>
    </citation>
    <scope>IDENTIFICATION</scope>
</reference>
<dbReference type="InterPro" id="IPR019734">
    <property type="entry name" value="TPR_rpt"/>
</dbReference>
<feature type="compositionally biased region" description="Basic and acidic residues" evidence="5">
    <location>
        <begin position="1780"/>
        <end position="1791"/>
    </location>
</feature>
<keyword evidence="4" id="KW-0175">Coiled coil</keyword>
<name>L1JUH1_GUITC</name>
<dbReference type="PROSITE" id="PS50005">
    <property type="entry name" value="TPR"/>
    <property type="match status" value="4"/>
</dbReference>
<feature type="chain" id="PRO_5008771924" evidence="6">
    <location>
        <begin position="23"/>
        <end position="2225"/>
    </location>
</feature>
<organism evidence="7">
    <name type="scientific">Guillardia theta (strain CCMP2712)</name>
    <name type="common">Cryptophyte</name>
    <dbReference type="NCBI Taxonomy" id="905079"/>
    <lineage>
        <taxon>Eukaryota</taxon>
        <taxon>Cryptophyceae</taxon>
        <taxon>Pyrenomonadales</taxon>
        <taxon>Geminigeraceae</taxon>
        <taxon>Guillardia</taxon>
    </lineage>
</organism>
<gene>
    <name evidence="7" type="ORF">GUITHDRAFT_134104</name>
</gene>
<dbReference type="PaxDb" id="55529-EKX51738"/>
<feature type="repeat" description="TPR" evidence="3">
    <location>
        <begin position="858"/>
        <end position="891"/>
    </location>
</feature>
<evidence type="ECO:0000313" key="7">
    <source>
        <dbReference type="EMBL" id="EKX51738.1"/>
    </source>
</evidence>
<proteinExistence type="predicted"/>
<dbReference type="OrthoDB" id="439046at2759"/>
<dbReference type="Pfam" id="PF13432">
    <property type="entry name" value="TPR_16"/>
    <property type="match status" value="3"/>
</dbReference>
<feature type="repeat" description="TPR" evidence="3">
    <location>
        <begin position="2135"/>
        <end position="2168"/>
    </location>
</feature>
<protein>
    <submittedName>
        <fullName evidence="7 8">Uncharacterized protein</fullName>
    </submittedName>
</protein>
<dbReference type="InterPro" id="IPR011990">
    <property type="entry name" value="TPR-like_helical_dom_sf"/>
</dbReference>
<reference evidence="9" key="2">
    <citation type="submission" date="2012-11" db="EMBL/GenBank/DDBJ databases">
        <authorList>
            <person name="Kuo A."/>
            <person name="Curtis B.A."/>
            <person name="Tanifuji G."/>
            <person name="Burki F."/>
            <person name="Gruber A."/>
            <person name="Irimia M."/>
            <person name="Maruyama S."/>
            <person name="Arias M.C."/>
            <person name="Ball S.G."/>
            <person name="Gile G.H."/>
            <person name="Hirakawa Y."/>
            <person name="Hopkins J.F."/>
            <person name="Rensing S.A."/>
            <person name="Schmutz J."/>
            <person name="Symeonidi A."/>
            <person name="Elias M."/>
            <person name="Eveleigh R.J."/>
            <person name="Herman E.K."/>
            <person name="Klute M.J."/>
            <person name="Nakayama T."/>
            <person name="Obornik M."/>
            <person name="Reyes-Prieto A."/>
            <person name="Armbrust E.V."/>
            <person name="Aves S.J."/>
            <person name="Beiko R.G."/>
            <person name="Coutinho P."/>
            <person name="Dacks J.B."/>
            <person name="Durnford D.G."/>
            <person name="Fast N.M."/>
            <person name="Green B.R."/>
            <person name="Grisdale C."/>
            <person name="Hempe F."/>
            <person name="Henrissat B."/>
            <person name="Hoppner M.P."/>
            <person name="Ishida K.-I."/>
            <person name="Kim E."/>
            <person name="Koreny L."/>
            <person name="Kroth P.G."/>
            <person name="Liu Y."/>
            <person name="Malik S.-B."/>
            <person name="Maier U.G."/>
            <person name="McRose D."/>
            <person name="Mock T."/>
            <person name="Neilson J.A."/>
            <person name="Onodera N.T."/>
            <person name="Poole A.M."/>
            <person name="Pritham E.J."/>
            <person name="Richards T.A."/>
            <person name="Rocap G."/>
            <person name="Roy S.W."/>
            <person name="Sarai C."/>
            <person name="Schaack S."/>
            <person name="Shirato S."/>
            <person name="Slamovits C.H."/>
            <person name="Spencer D.F."/>
            <person name="Suzuki S."/>
            <person name="Worden A.Z."/>
            <person name="Zauner S."/>
            <person name="Barry K."/>
            <person name="Bell C."/>
            <person name="Bharti A.K."/>
            <person name="Crow J.A."/>
            <person name="Grimwood J."/>
            <person name="Kramer R."/>
            <person name="Lindquist E."/>
            <person name="Lucas S."/>
            <person name="Salamov A."/>
            <person name="McFadden G.I."/>
            <person name="Lane C.E."/>
            <person name="Keeling P.J."/>
            <person name="Gray M.W."/>
            <person name="Grigoriev I.V."/>
            <person name="Archibald J.M."/>
        </authorList>
    </citation>
    <scope>NUCLEOTIDE SEQUENCE</scope>
    <source>
        <strain evidence="9">CCMP2712</strain>
    </source>
</reference>
<feature type="region of interest" description="Disordered" evidence="5">
    <location>
        <begin position="963"/>
        <end position="986"/>
    </location>
</feature>
<keyword evidence="2 3" id="KW-0802">TPR repeat</keyword>
<dbReference type="SUPFAM" id="SSF48439">
    <property type="entry name" value="Protein prenylyltransferase"/>
    <property type="match status" value="1"/>
</dbReference>
<evidence type="ECO:0000256" key="3">
    <source>
        <dbReference type="PROSITE-ProRule" id="PRU00339"/>
    </source>
</evidence>
<keyword evidence="6" id="KW-0732">Signal</keyword>
<dbReference type="PANTHER" id="PTHR44943:SF8">
    <property type="entry name" value="TPR REPEAT-CONTAINING PROTEIN MJ0263"/>
    <property type="match status" value="1"/>
</dbReference>
<feature type="compositionally biased region" description="Basic and acidic residues" evidence="5">
    <location>
        <begin position="2213"/>
        <end position="2225"/>
    </location>
</feature>
<feature type="compositionally biased region" description="Pro residues" evidence="5">
    <location>
        <begin position="91"/>
        <end position="103"/>
    </location>
</feature>
<evidence type="ECO:0000256" key="5">
    <source>
        <dbReference type="SAM" id="MobiDB-lite"/>
    </source>
</evidence>
<evidence type="ECO:0000313" key="8">
    <source>
        <dbReference type="EnsemblProtists" id="EKX51738"/>
    </source>
</evidence>
<feature type="region of interest" description="Disordered" evidence="5">
    <location>
        <begin position="291"/>
        <end position="335"/>
    </location>
</feature>
<dbReference type="EMBL" id="JH992974">
    <property type="protein sequence ID" value="EKX51738.1"/>
    <property type="molecule type" value="Genomic_DNA"/>
</dbReference>
<dbReference type="SUPFAM" id="SSF48452">
    <property type="entry name" value="TPR-like"/>
    <property type="match status" value="3"/>
</dbReference>
<dbReference type="Gene3D" id="1.25.40.10">
    <property type="entry name" value="Tetratricopeptide repeat domain"/>
    <property type="match status" value="4"/>
</dbReference>
<evidence type="ECO:0000256" key="6">
    <source>
        <dbReference type="SAM" id="SignalP"/>
    </source>
</evidence>
<feature type="signal peptide" evidence="6">
    <location>
        <begin position="1"/>
        <end position="22"/>
    </location>
</feature>
<evidence type="ECO:0000256" key="1">
    <source>
        <dbReference type="ARBA" id="ARBA00022737"/>
    </source>
</evidence>
<accession>L1JUH1</accession>
<feature type="coiled-coil region" evidence="4">
    <location>
        <begin position="1409"/>
        <end position="1491"/>
    </location>
</feature>
<dbReference type="STRING" id="905079.L1JUH1"/>
<feature type="region of interest" description="Disordered" evidence="5">
    <location>
        <begin position="1773"/>
        <end position="1799"/>
    </location>
</feature>
<evidence type="ECO:0000256" key="4">
    <source>
        <dbReference type="SAM" id="Coils"/>
    </source>
</evidence>
<dbReference type="HOGENOM" id="CLU_230956_0_0_1"/>
<dbReference type="SMART" id="SM00028">
    <property type="entry name" value="TPR"/>
    <property type="match status" value="8"/>
</dbReference>
<dbReference type="Proteomes" id="UP000011087">
    <property type="component" value="Unassembled WGS sequence"/>
</dbReference>
<dbReference type="EnsemblProtists" id="EKX51738">
    <property type="protein sequence ID" value="EKX51738"/>
    <property type="gene ID" value="GUITHDRAFT_134104"/>
</dbReference>
<keyword evidence="1" id="KW-0677">Repeat</keyword>
<dbReference type="GeneID" id="17308523"/>
<sequence>MSSARKQLCVAFLLMLIRHIYNEQQRLDTISQRNIFHRKQCRPSLGKLISRPLRTQGSSSKEETRLRGGGEDISLSDIQGDISVPEKSPTPREPSPPYYPPPDHSNISNLFNLPPGTIFTRDVRPEDPNLTYWRSPIEKDLGWAGPVWGEDCPEATMDPPPGHIRTWGDCENNETFVGCYDDGTPALYGEVEHHFRHEMNKSCDELSDSMDHLPELMYLYRQRPNYTGMTEFDPKVHEGYNGWIGRGSTPKEEMEDEYSDGGWGVNHYEVGRSIQYVNVPMQHQDFMRVGKEARERDDEMSGGGSDKGSEGSDDLDRDDGNETSSSAEIDARQLNVHNHTRVRTWQEVLQAHRKQYMNVTWTPDYCEIPAQRAEDEPTDVIMSTKMVNGSRIRREEDICRLFLEGEPVDAGFTGWTFEEVKRENLLRLQKWRKWRKWLEEERERRKPLWSRNLTEWQDFNMTFVDLNGNKFPASKGRTPSEVHANTVSAYLKNALDQAAHAHRQLYKEREESLKSIEDPTVSPWIYKNGYRFRLRQIIGGICLQPEVQVPGSSWVFGSKEAQGAVDAWIAANEVKGPEDCWNCMEHEASQDEEFYCKTLEQTPDNASALCDYGLLLYRQGREAEAEDAFAQAVKCPMKTAAGANFPPHVTAYHNLAVIKAYDGKMDEAEDLLQRSLALYPENDRVMVKLGEIMEDEHKDFEEAERLYSRAFVLNPYGKEMLYAYGRFVFTVRRDFNSAKMLIEMSVKVDPFCALKQFVYAVFLLAVMGRRDQAKDGLEWTVNDDLGKKMADASVLYAVLLLNRELEPELRDTPDYDYIKSKKRERVRIEQKIFLPEGDESSELERTLDAADLSSYTPAYSQLEYLKIFAVCRDLEQARELFQHALELEPNRVDAALGLSWAVREESKGGREEVRNKLEELLGLFPNNTRLLRACAEWDWHEKGNLSSAHDLYLRAMKVADERMTMETEGGSRKEEKEQRKKEEEEKEEERFLLLKNTFFTNDTIIDKLPPLKREALIPFSQHKFSWKSLWSAEGFLDDASYARVWLDFGYFLLYSGHREEEGEERSILNAEMASKLARRLLSHRPKDERAAVLLALAEARLKSLEDGIAHLKSWLEYKTVMTSALPSLARKGLVKRGQKATLTSSYALGKPWAHDAIAVLGDGMMKSNSSQSRVAESMLRAVLRLNPYHLSTLLVLGDHHSRTERKEEAFKFFKRAFRMSPFLMGEACVQEFAAIASSPDGTHLPLPAGVSRQQLDQLAANMTGRAPWPFLMARRERESVLKRIGNSLSLAMKSRSEDEEVVRQSTNKKRQYSASSPSLFKKIRTIGTSASSSLLKYFSWRNLSSSSSSSSSYFKDLAASFSLRGVRGGEELALRGRAPARGDARKGDNEDPSQLGFFSSFLSCPGGKRRRWKKLEKKHEELKEQLEELRRLRRRLEDMQQASCSLDKTMNEELEFDLDQQREFDQLRVAKRKTRSEIERMEKVLERYGDEQTISRVLEETGSFLKRVKRSESSSGRLEQGNSTEPMLVNVKADVMANMSHDSLEVAAPDRNLTRQLLCSRAALLHLRGRSRHARRLLGSCRKLAEDELCRSEQPAVEHVFLSSLCCSPLLKKPSVQQSLTLLDRAEQLLPHNPLLLLARYRYQLARVRHAVEDDDQGGRGGKLSQLELRRLADSLQQLVSSNHSSCALFLLAEVQELLGDYVSASSSYNLSIASYRSSADPFMHCFGGFFLLSPSVSLLRMALIDACILKGDRFLPLLQQVMKMAPCLLDQEEEEEEEKQTTEKRQHPEEDREEQESLNPAAYYDGRLHGAARAARQVLLCCNTTLSSSLEATERALLLSPADNLLLLHRARLLAELFQHEGCSIESVIRGFRLLLALYPYNEQAMRGLADALQTAEDDELLEHIDESSRRSEHKTYWQLRRIEYAIRLGDEEEVEEEEFFAAVKELEEIGRQDPSNGHVRFLQGMAEDEETEGGRTRALDLYQQAIVLDPQHRMAMRASAELLEEEERLEEARSMYERSLLLLPNDLQDLLSCGRVCEGVEDEAAAGRMYVRALQFQPRNAQALNSWGVFLWKRRKDLASASCVFQEAVQLHPADGVLLSNLAAVKEEGEEEENLLAADRLLLNALQANSDEPDILVRLGKLRWRRRRLEEARSFLDAALSMDPAHEEARILAMQLEDKMRADGNGKEEGAVKDGRRRREEEEEEGPQQGQEKEEGQLKIHIS</sequence>
<dbReference type="InterPro" id="IPR051685">
    <property type="entry name" value="Ycf3/AcsC/BcsC/TPR_MFPF"/>
</dbReference>
<keyword evidence="9" id="KW-1185">Reference proteome</keyword>
<evidence type="ECO:0000256" key="2">
    <source>
        <dbReference type="ARBA" id="ARBA00022803"/>
    </source>
</evidence>
<feature type="repeat" description="TPR" evidence="3">
    <location>
        <begin position="649"/>
        <end position="682"/>
    </location>
</feature>
<feature type="repeat" description="TPR" evidence="3">
    <location>
        <begin position="1190"/>
        <end position="1223"/>
    </location>
</feature>
<dbReference type="KEGG" id="gtt:GUITHDRAFT_134104"/>
<evidence type="ECO:0000313" key="9">
    <source>
        <dbReference type="Proteomes" id="UP000011087"/>
    </source>
</evidence>
<feature type="compositionally biased region" description="Basic and acidic residues" evidence="5">
    <location>
        <begin position="2179"/>
        <end position="2202"/>
    </location>
</feature>
<feature type="region of interest" description="Disordered" evidence="5">
    <location>
        <begin position="2179"/>
        <end position="2225"/>
    </location>
</feature>
<feature type="region of interest" description="Disordered" evidence="5">
    <location>
        <begin position="47"/>
        <end position="107"/>
    </location>
</feature>
<feature type="compositionally biased region" description="Basic and acidic residues" evidence="5">
    <location>
        <begin position="60"/>
        <end position="70"/>
    </location>
</feature>
<dbReference type="PANTHER" id="PTHR44943">
    <property type="entry name" value="CELLULOSE SYNTHASE OPERON PROTEIN C"/>
    <property type="match status" value="1"/>
</dbReference>
<dbReference type="RefSeq" id="XP_005838718.1">
    <property type="nucleotide sequence ID" value="XM_005838661.1"/>
</dbReference>
<feature type="compositionally biased region" description="Acidic residues" evidence="5">
    <location>
        <begin position="311"/>
        <end position="321"/>
    </location>
</feature>
<reference evidence="7 9" key="1">
    <citation type="journal article" date="2012" name="Nature">
        <title>Algal genomes reveal evolutionary mosaicism and the fate of nucleomorphs.</title>
        <authorList>
            <consortium name="DOE Joint Genome Institute"/>
            <person name="Curtis B.A."/>
            <person name="Tanifuji G."/>
            <person name="Burki F."/>
            <person name="Gruber A."/>
            <person name="Irimia M."/>
            <person name="Maruyama S."/>
            <person name="Arias M.C."/>
            <person name="Ball S.G."/>
            <person name="Gile G.H."/>
            <person name="Hirakawa Y."/>
            <person name="Hopkins J.F."/>
            <person name="Kuo A."/>
            <person name="Rensing S.A."/>
            <person name="Schmutz J."/>
            <person name="Symeonidi A."/>
            <person name="Elias M."/>
            <person name="Eveleigh R.J."/>
            <person name="Herman E.K."/>
            <person name="Klute M.J."/>
            <person name="Nakayama T."/>
            <person name="Obornik M."/>
            <person name="Reyes-Prieto A."/>
            <person name="Armbrust E.V."/>
            <person name="Aves S.J."/>
            <person name="Beiko R.G."/>
            <person name="Coutinho P."/>
            <person name="Dacks J.B."/>
            <person name="Durnford D.G."/>
            <person name="Fast N.M."/>
            <person name="Green B.R."/>
            <person name="Grisdale C.J."/>
            <person name="Hempel F."/>
            <person name="Henrissat B."/>
            <person name="Hoppner M.P."/>
            <person name="Ishida K."/>
            <person name="Kim E."/>
            <person name="Koreny L."/>
            <person name="Kroth P.G."/>
            <person name="Liu Y."/>
            <person name="Malik S.B."/>
            <person name="Maier U.G."/>
            <person name="McRose D."/>
            <person name="Mock T."/>
            <person name="Neilson J.A."/>
            <person name="Onodera N.T."/>
            <person name="Poole A.M."/>
            <person name="Pritham E.J."/>
            <person name="Richards T.A."/>
            <person name="Rocap G."/>
            <person name="Roy S.W."/>
            <person name="Sarai C."/>
            <person name="Schaack S."/>
            <person name="Shirato S."/>
            <person name="Slamovits C.H."/>
            <person name="Spencer D.F."/>
            <person name="Suzuki S."/>
            <person name="Worden A.Z."/>
            <person name="Zauner S."/>
            <person name="Barry K."/>
            <person name="Bell C."/>
            <person name="Bharti A.K."/>
            <person name="Crow J.A."/>
            <person name="Grimwood J."/>
            <person name="Kramer R."/>
            <person name="Lindquist E."/>
            <person name="Lucas S."/>
            <person name="Salamov A."/>
            <person name="McFadden G.I."/>
            <person name="Lane C.E."/>
            <person name="Keeling P.J."/>
            <person name="Gray M.W."/>
            <person name="Grigoriev I.V."/>
            <person name="Archibald J.M."/>
        </authorList>
    </citation>
    <scope>NUCLEOTIDE SEQUENCE</scope>
    <source>
        <strain evidence="7 9">CCMP2712</strain>
    </source>
</reference>